<keyword evidence="1" id="KW-1185">Reference proteome</keyword>
<evidence type="ECO:0000313" key="2">
    <source>
        <dbReference type="WBParaSite" id="Csp11.Scaffold630.g20556.t1"/>
    </source>
</evidence>
<dbReference type="WBParaSite" id="Csp11.Scaffold630.g20556.t1">
    <property type="protein sequence ID" value="Csp11.Scaffold630.g20556.t1"/>
    <property type="gene ID" value="Csp11.Scaffold630.g20556"/>
</dbReference>
<reference evidence="2" key="1">
    <citation type="submission" date="2016-11" db="UniProtKB">
        <authorList>
            <consortium name="WormBaseParasite"/>
        </authorList>
    </citation>
    <scope>IDENTIFICATION</scope>
</reference>
<organism evidence="1 2">
    <name type="scientific">Caenorhabditis tropicalis</name>
    <dbReference type="NCBI Taxonomy" id="1561998"/>
    <lineage>
        <taxon>Eukaryota</taxon>
        <taxon>Metazoa</taxon>
        <taxon>Ecdysozoa</taxon>
        <taxon>Nematoda</taxon>
        <taxon>Chromadorea</taxon>
        <taxon>Rhabditida</taxon>
        <taxon>Rhabditina</taxon>
        <taxon>Rhabditomorpha</taxon>
        <taxon>Rhabditoidea</taxon>
        <taxon>Rhabditidae</taxon>
        <taxon>Peloderinae</taxon>
        <taxon>Caenorhabditis</taxon>
    </lineage>
</organism>
<dbReference type="AlphaFoldDB" id="A0A1I7UYA7"/>
<sequence>MGSPTFYNLRTMCRTRCLQSSSAKRQKLQKVTKSSKMSGKLEIISLEEFDEPFEEILKSEAEEAEKYADKWLGNSFDSWETVSSVGVNVSYSNYQF</sequence>
<name>A0A1I7UYA7_9PELO</name>
<dbReference type="eggNOG" id="KOG4228">
    <property type="taxonomic scope" value="Eukaryota"/>
</dbReference>
<protein>
    <submittedName>
        <fullName evidence="2">Vps4_C domain-containing protein</fullName>
    </submittedName>
</protein>
<dbReference type="STRING" id="1561998.A0A1I7UYA7"/>
<evidence type="ECO:0000313" key="1">
    <source>
        <dbReference type="Proteomes" id="UP000095282"/>
    </source>
</evidence>
<proteinExistence type="predicted"/>
<accession>A0A1I7UYA7</accession>
<dbReference type="Proteomes" id="UP000095282">
    <property type="component" value="Unplaced"/>
</dbReference>